<proteinExistence type="inferred from homology"/>
<evidence type="ECO:0000313" key="4">
    <source>
        <dbReference type="EMBL" id="RNA13421.1"/>
    </source>
</evidence>
<dbReference type="InterPro" id="IPR036013">
    <property type="entry name" value="Band_7/SPFH_dom_sf"/>
</dbReference>
<keyword evidence="2" id="KW-0812">Transmembrane</keyword>
<dbReference type="PANTHER" id="PTHR10264:SF130">
    <property type="entry name" value="STOMATIN-LIKE PROTEIN 1"/>
    <property type="match status" value="1"/>
</dbReference>
<dbReference type="EMBL" id="REGN01005426">
    <property type="protein sequence ID" value="RNA13421.1"/>
    <property type="molecule type" value="Genomic_DNA"/>
</dbReference>
<dbReference type="Pfam" id="PF01145">
    <property type="entry name" value="Band_7"/>
    <property type="match status" value="1"/>
</dbReference>
<dbReference type="InterPro" id="IPR043202">
    <property type="entry name" value="Band-7_stomatin-like"/>
</dbReference>
<dbReference type="Gene3D" id="3.30.479.30">
    <property type="entry name" value="Band 7 domain"/>
    <property type="match status" value="1"/>
</dbReference>
<dbReference type="PANTHER" id="PTHR10264">
    <property type="entry name" value="BAND 7 PROTEIN-RELATED"/>
    <property type="match status" value="1"/>
</dbReference>
<dbReference type="OrthoDB" id="3592703at2759"/>
<feature type="transmembrane region" description="Helical" evidence="2">
    <location>
        <begin position="72"/>
        <end position="95"/>
    </location>
</feature>
<protein>
    <submittedName>
        <fullName evidence="4">Stomatin 1 isoform X2</fullName>
    </submittedName>
</protein>
<feature type="domain" description="Band 7" evidence="3">
    <location>
        <begin position="95"/>
        <end position="254"/>
    </location>
</feature>
<accession>A0A3M7QQR0</accession>
<dbReference type="SUPFAM" id="SSF117892">
    <property type="entry name" value="Band 7/SPFH domain"/>
    <property type="match status" value="1"/>
</dbReference>
<dbReference type="InterPro" id="IPR003033">
    <property type="entry name" value="SCP2_sterol-bd_dom"/>
</dbReference>
<reference evidence="4 5" key="1">
    <citation type="journal article" date="2018" name="Sci. Rep.">
        <title>Genomic signatures of local adaptation to the degree of environmental predictability in rotifers.</title>
        <authorList>
            <person name="Franch-Gras L."/>
            <person name="Hahn C."/>
            <person name="Garcia-Roger E.M."/>
            <person name="Carmona M.J."/>
            <person name="Serra M."/>
            <person name="Gomez A."/>
        </authorList>
    </citation>
    <scope>NUCLEOTIDE SEQUENCE [LARGE SCALE GENOMIC DNA]</scope>
    <source>
        <strain evidence="4">HYR1</strain>
    </source>
</reference>
<comment type="caution">
    <text evidence="4">The sequence shown here is derived from an EMBL/GenBank/DDBJ whole genome shotgun (WGS) entry which is preliminary data.</text>
</comment>
<dbReference type="InterPro" id="IPR036527">
    <property type="entry name" value="SCP2_sterol-bd_dom_sf"/>
</dbReference>
<dbReference type="AlphaFoldDB" id="A0A3M7QQR0"/>
<dbReference type="GO" id="GO:0005886">
    <property type="term" value="C:plasma membrane"/>
    <property type="evidence" value="ECO:0007669"/>
    <property type="project" value="InterPro"/>
</dbReference>
<dbReference type="Pfam" id="PF02036">
    <property type="entry name" value="SCP2"/>
    <property type="match status" value="1"/>
</dbReference>
<keyword evidence="2" id="KW-0472">Membrane</keyword>
<organism evidence="4 5">
    <name type="scientific">Brachionus plicatilis</name>
    <name type="common">Marine rotifer</name>
    <name type="synonym">Brachionus muelleri</name>
    <dbReference type="NCBI Taxonomy" id="10195"/>
    <lineage>
        <taxon>Eukaryota</taxon>
        <taxon>Metazoa</taxon>
        <taxon>Spiralia</taxon>
        <taxon>Gnathifera</taxon>
        <taxon>Rotifera</taxon>
        <taxon>Eurotatoria</taxon>
        <taxon>Monogononta</taxon>
        <taxon>Pseudotrocha</taxon>
        <taxon>Ploima</taxon>
        <taxon>Brachionidae</taxon>
        <taxon>Brachionus</taxon>
    </lineage>
</organism>
<evidence type="ECO:0000259" key="3">
    <source>
        <dbReference type="SMART" id="SM00244"/>
    </source>
</evidence>
<name>A0A3M7QQR0_BRAPC</name>
<keyword evidence="2" id="KW-1133">Transmembrane helix</keyword>
<dbReference type="InterPro" id="IPR001107">
    <property type="entry name" value="Band_7"/>
</dbReference>
<dbReference type="SMART" id="SM00244">
    <property type="entry name" value="PHB"/>
    <property type="match status" value="1"/>
</dbReference>
<dbReference type="SUPFAM" id="SSF55718">
    <property type="entry name" value="SCP-like"/>
    <property type="match status" value="1"/>
</dbReference>
<evidence type="ECO:0000313" key="5">
    <source>
        <dbReference type="Proteomes" id="UP000276133"/>
    </source>
</evidence>
<evidence type="ECO:0000256" key="2">
    <source>
        <dbReference type="SAM" id="Phobius"/>
    </source>
</evidence>
<dbReference type="Gene3D" id="3.30.1050.10">
    <property type="entry name" value="SCP2 sterol-binding domain"/>
    <property type="match status" value="1"/>
</dbReference>
<comment type="similarity">
    <text evidence="1">Belongs to the band 7/mec-2 family.</text>
</comment>
<dbReference type="InterPro" id="IPR001972">
    <property type="entry name" value="Stomatin_HflK_fam"/>
</dbReference>
<dbReference type="Proteomes" id="UP000276133">
    <property type="component" value="Unassembled WGS sequence"/>
</dbReference>
<evidence type="ECO:0000256" key="1">
    <source>
        <dbReference type="ARBA" id="ARBA00008164"/>
    </source>
</evidence>
<keyword evidence="5" id="KW-1185">Reference proteome</keyword>
<gene>
    <name evidence="4" type="ORF">BpHYR1_032117</name>
</gene>
<dbReference type="PRINTS" id="PR00721">
    <property type="entry name" value="STOMATIN"/>
</dbReference>
<sequence length="451" mass="51925">MHTTKYQKVNKKENEILIDAMDPTKTDNKTFDFSSIYDYKSIYSYSKPNAFLKYNSLNLEQSNISSKKQEKFINFVIMGICYLIFFIFLPFSLIFCLKKVKQNENMVVYRLGRLIHPAYQPGYYLLFPFIDSYKRHNVVQKELCIPNLQIITFETSIIDLSTVIRYKIDDIIKMTNSLQDSNTLLRSISRGILISIASKKDTNKIESDKMNFTLEFKNTLNETVKKWGIEIIDIEILINGIVKNENSDGEDPALKTLSMVFKSLFSSASNSKSDTTTGTSDSITQGSDFISLVQSMMQLVNPQIEQNEITKTTSEKETFSQADHFSQYEPFKLLKIIEPLITENLVKEINTVYEFHLIRNSNNPKKENECEVFHLDIKNNVKHRVSIGECLFSKTDCVIKISEESLNDLLNENLKPFAAYLSGKIDIEGDLNDVLKLKKLIKLIPTNLRKA</sequence>
<dbReference type="STRING" id="10195.A0A3M7QQR0"/>